<protein>
    <recommendedName>
        <fullName evidence="5">Exo-alpha-sialidase</fullName>
    </recommendedName>
</protein>
<dbReference type="SUPFAM" id="SSF89372">
    <property type="entry name" value="Fucose-specific lectin"/>
    <property type="match status" value="1"/>
</dbReference>
<evidence type="ECO:0008006" key="5">
    <source>
        <dbReference type="Google" id="ProtNLM"/>
    </source>
</evidence>
<accession>A0A084SLZ8</accession>
<name>A0A084SLZ8_9BACT</name>
<organism evidence="3 4">
    <name type="scientific">Archangium violaceum Cb vi76</name>
    <dbReference type="NCBI Taxonomy" id="1406225"/>
    <lineage>
        <taxon>Bacteria</taxon>
        <taxon>Pseudomonadati</taxon>
        <taxon>Myxococcota</taxon>
        <taxon>Myxococcia</taxon>
        <taxon>Myxococcales</taxon>
        <taxon>Cystobacterineae</taxon>
        <taxon>Archangiaceae</taxon>
        <taxon>Archangium</taxon>
    </lineage>
</organism>
<dbReference type="Proteomes" id="UP000028547">
    <property type="component" value="Unassembled WGS sequence"/>
</dbReference>
<dbReference type="Gene3D" id="2.60.120.560">
    <property type="entry name" value="Exo-inulinase, domain 1"/>
    <property type="match status" value="1"/>
</dbReference>
<evidence type="ECO:0000256" key="1">
    <source>
        <dbReference type="SAM" id="MobiDB-lite"/>
    </source>
</evidence>
<dbReference type="Gene3D" id="2.120.10.10">
    <property type="match status" value="1"/>
</dbReference>
<feature type="chain" id="PRO_5001781472" description="Exo-alpha-sialidase" evidence="2">
    <location>
        <begin position="18"/>
        <end position="598"/>
    </location>
</feature>
<sequence length="598" mass="64451">MVGFSTALLATVLASLAPVVPVSGGNALTLPAQRHAVRIDTGSGRPPTWLLTVQQGGAEGRGLSFFRSDDGGRTFRFAAAIQPDASHADRAEVLAVGRDVALVYSFEAPKLTASRRHDVYFQWWRYRPETHDWAPQPAVRVFDADDTTAYSRALLARDSRGRLWVQAFRLDSDGGSTAVLSVSADGGASFQRQANLGRVKRRGGGRLLSLGSKLVFIYAMHDGFEPTRLRIRDDAEPLDSWSSVRDAFSEGIYHGAALSAVADGRGGMHLVYKDESERLYHRHFNGSTFGPRTLLEGSSDWAMQAATTRIGDTLYVFYNTLREPNVSYEVRARVLKDGRFSEPVVLDSRRTYKGYPNALETLPEGTSEVPCFFGDAPDANSRGYVSRVALAVPGGGGEEEPPDEDEEVPGSEPEPGELLFGDTFPRTSSSGLGSDWRLSGLWLTDGRRAVSDLDNPEGDNLALALPSRCADCQVQVRLQAFGADEAGLVVRAEGDARYALVLLPQGRIQLRRYRGGSFTVLGEAASGLAAPWDAATLSLSVWGAGPVRLSASVEGQVRLRVTDDDAAALTGEGNAGLATPIAGVWFDDFLVRVLGTAP</sequence>
<gene>
    <name evidence="3" type="ORF">Q664_34460</name>
</gene>
<reference evidence="3 4" key="1">
    <citation type="submission" date="2014-07" db="EMBL/GenBank/DDBJ databases">
        <title>Draft Genome Sequence of Gephyronic Acid Producer, Cystobacter violaceus Strain Cb vi76.</title>
        <authorList>
            <person name="Stevens D.C."/>
            <person name="Young J."/>
            <person name="Carmichael R."/>
            <person name="Tan J."/>
            <person name="Taylor R.E."/>
        </authorList>
    </citation>
    <scope>NUCLEOTIDE SEQUENCE [LARGE SCALE GENOMIC DNA]</scope>
    <source>
        <strain evidence="3 4">Cb vi76</strain>
    </source>
</reference>
<keyword evidence="2" id="KW-0732">Signal</keyword>
<dbReference type="AlphaFoldDB" id="A0A084SLZ8"/>
<feature type="compositionally biased region" description="Acidic residues" evidence="1">
    <location>
        <begin position="397"/>
        <end position="409"/>
    </location>
</feature>
<comment type="caution">
    <text evidence="3">The sequence shown here is derived from an EMBL/GenBank/DDBJ whole genome shotgun (WGS) entry which is preliminary data.</text>
</comment>
<evidence type="ECO:0000313" key="4">
    <source>
        <dbReference type="Proteomes" id="UP000028547"/>
    </source>
</evidence>
<proteinExistence type="predicted"/>
<feature type="region of interest" description="Disordered" evidence="1">
    <location>
        <begin position="392"/>
        <end position="424"/>
    </location>
</feature>
<feature type="signal peptide" evidence="2">
    <location>
        <begin position="1"/>
        <end position="17"/>
    </location>
</feature>
<evidence type="ECO:0000313" key="3">
    <source>
        <dbReference type="EMBL" id="KFA89483.1"/>
    </source>
</evidence>
<dbReference type="RefSeq" id="WP_043404949.1">
    <property type="nucleotide sequence ID" value="NZ_JPMI01000240.1"/>
</dbReference>
<dbReference type="EMBL" id="JPMI01000240">
    <property type="protein sequence ID" value="KFA89483.1"/>
    <property type="molecule type" value="Genomic_DNA"/>
</dbReference>
<evidence type="ECO:0000256" key="2">
    <source>
        <dbReference type="SAM" id="SignalP"/>
    </source>
</evidence>